<dbReference type="GeneID" id="68104545"/>
<accession>A0AA88GF74</accession>
<feature type="repeat" description="PPR" evidence="2">
    <location>
        <begin position="563"/>
        <end position="597"/>
    </location>
</feature>
<evidence type="ECO:0000313" key="5">
    <source>
        <dbReference type="Proteomes" id="UP000816034"/>
    </source>
</evidence>
<dbReference type="PANTHER" id="PTHR47447:SF21">
    <property type="entry name" value="PENTACOTRIPEPTIDE-REPEAT REGION OF PRORP DOMAIN-CONTAINING PROTEIN"/>
    <property type="match status" value="1"/>
</dbReference>
<feature type="repeat" description="PPR" evidence="2">
    <location>
        <begin position="251"/>
        <end position="285"/>
    </location>
</feature>
<evidence type="ECO:0000256" key="1">
    <source>
        <dbReference type="ARBA" id="ARBA00022737"/>
    </source>
</evidence>
<reference evidence="4 5" key="1">
    <citation type="journal article" date="2018" name="BMC Genomics">
        <title>The genome of Naegleria lovaniensis, the basis for a comparative approach to unravel pathogenicity factors of the human pathogenic amoeba N. fowleri.</title>
        <authorList>
            <person name="Liechti N."/>
            <person name="Schurch N."/>
            <person name="Bruggmann R."/>
            <person name="Wittwer M."/>
        </authorList>
    </citation>
    <scope>NUCLEOTIDE SEQUENCE [LARGE SCALE GENOMIC DNA]</scope>
    <source>
        <strain evidence="4 5">ATCC 30569</strain>
    </source>
</reference>
<dbReference type="Proteomes" id="UP000816034">
    <property type="component" value="Unassembled WGS sequence"/>
</dbReference>
<dbReference type="NCBIfam" id="TIGR00756">
    <property type="entry name" value="PPR"/>
    <property type="match status" value="3"/>
</dbReference>
<feature type="domain" description="Pentatricopeptide repeat-containing protein-mitochondrial" evidence="3">
    <location>
        <begin position="221"/>
        <end position="346"/>
    </location>
</feature>
<dbReference type="EMBL" id="PYSW02000054">
    <property type="protein sequence ID" value="KAG2373484.1"/>
    <property type="molecule type" value="Genomic_DNA"/>
</dbReference>
<feature type="repeat" description="PPR" evidence="2">
    <location>
        <begin position="458"/>
        <end position="492"/>
    </location>
</feature>
<evidence type="ECO:0000256" key="2">
    <source>
        <dbReference type="PROSITE-ProRule" id="PRU00708"/>
    </source>
</evidence>
<keyword evidence="5" id="KW-1185">Reference proteome</keyword>
<name>A0AA88GF74_NAELO</name>
<gene>
    <name evidence="4" type="ORF">C9374_012091</name>
</gene>
<evidence type="ECO:0000313" key="4">
    <source>
        <dbReference type="EMBL" id="KAG2373484.1"/>
    </source>
</evidence>
<dbReference type="RefSeq" id="XP_044542658.1">
    <property type="nucleotide sequence ID" value="XM_044687819.1"/>
</dbReference>
<dbReference type="Gene3D" id="1.25.40.10">
    <property type="entry name" value="Tetratricopeptide repeat domain"/>
    <property type="match status" value="5"/>
</dbReference>
<dbReference type="InterPro" id="IPR002885">
    <property type="entry name" value="PPR_rpt"/>
</dbReference>
<dbReference type="InterPro" id="IPR011990">
    <property type="entry name" value="TPR-like_helical_dom_sf"/>
</dbReference>
<organism evidence="4 5">
    <name type="scientific">Naegleria lovaniensis</name>
    <name type="common">Amoeba</name>
    <dbReference type="NCBI Taxonomy" id="51637"/>
    <lineage>
        <taxon>Eukaryota</taxon>
        <taxon>Discoba</taxon>
        <taxon>Heterolobosea</taxon>
        <taxon>Tetramitia</taxon>
        <taxon>Eutetramitia</taxon>
        <taxon>Vahlkampfiidae</taxon>
        <taxon>Naegleria</taxon>
    </lineage>
</organism>
<dbReference type="Pfam" id="PF23276">
    <property type="entry name" value="TPR_24"/>
    <property type="match status" value="1"/>
</dbReference>
<dbReference type="InterPro" id="IPR057027">
    <property type="entry name" value="TPR_mt"/>
</dbReference>
<feature type="repeat" description="PPR" evidence="2">
    <location>
        <begin position="354"/>
        <end position="388"/>
    </location>
</feature>
<dbReference type="SUPFAM" id="SSF48452">
    <property type="entry name" value="TPR-like"/>
    <property type="match status" value="2"/>
</dbReference>
<keyword evidence="1" id="KW-0677">Repeat</keyword>
<dbReference type="PANTHER" id="PTHR47447">
    <property type="entry name" value="OS03G0856100 PROTEIN"/>
    <property type="match status" value="1"/>
</dbReference>
<comment type="caution">
    <text evidence="4">The sequence shown here is derived from an EMBL/GenBank/DDBJ whole genome shotgun (WGS) entry which is preliminary data.</text>
</comment>
<evidence type="ECO:0000259" key="3">
    <source>
        <dbReference type="Pfam" id="PF23276"/>
    </source>
</evidence>
<dbReference type="Pfam" id="PF01535">
    <property type="entry name" value="PPR"/>
    <property type="match status" value="1"/>
</dbReference>
<proteinExistence type="predicted"/>
<feature type="repeat" description="PPR" evidence="2">
    <location>
        <begin position="668"/>
        <end position="702"/>
    </location>
</feature>
<dbReference type="PROSITE" id="PS51375">
    <property type="entry name" value="PPR"/>
    <property type="match status" value="5"/>
</dbReference>
<dbReference type="AlphaFoldDB" id="A0AA88GF74"/>
<protein>
    <recommendedName>
        <fullName evidence="3">Pentatricopeptide repeat-containing protein-mitochondrial domain-containing protein</fullName>
    </recommendedName>
</protein>
<dbReference type="Pfam" id="PF13041">
    <property type="entry name" value="PPR_2"/>
    <property type="match status" value="3"/>
</dbReference>
<sequence length="763" mass="88461">MLHSSRYIALATIEHHGCFMRKGVTVMRKGSQISKSVQSSHPYFLKQFSTCSFINSQIEDDNIDTEPHQLDSFQKTRKVRSFFMEDDLENCLNKFRKNPKVSDAIFLLRQREFSFEQQMEIYKQAVAYNLKQQILLKVAIIDVCFKLRKHDIMKVLVHELVELMNSFSKKTKEEQRDIVVPNMWNSIVACLTHDKDSDKEGIYWYHYFVEQGYEGPKKFVLQRMLKVFSRNGDYDQCKVIMNQLKNMDKATDVSYSVLLKSLCKSKSLTQAMTILEEMKEHNIVPEVNSLISLAKLCSEKKAFEEGKKIQTLATHEYPNSIELKNTIIHMYIACRHIEEAIEMCKQMKHDGSITEVTYNCWIQAKISQNDIYGAIEILNEMETSKVEPNSSTFAILISACAKHKLLEEGKKIHEKSEQHNKYGAELTSSIMNLYMNCGKPEIAVKFFTEIKHNQEAMDVETWNMLIRAYLALDHVREAVDTIREMKLNGYEPNGYSFGSLINACAKKKLFEEGKYIIEVASMFEHVVNLLDFKTEIVHFYWKLGDMTALTKALSDLRQQKNLDSTAYNLLIIGYTFIGQTDTACEILHEAISKNSNPQSSCMTILLKKCAYNGDVVNGEKVIELIKRLWHWQSDEHISAIMIKFYGKTKQLEKLMEVYEQIVTTRVPNIETWNQILLGFCNNNQPQQALHVFNRLIEMKVEPTEKTVSTVLMGLMRAGLVHECQDFYEHCIATVWRGKEPPQICKNIMKENYSTNHSLENQQQ</sequence>